<organism evidence="1 2">
    <name type="scientific">Pangasius djambal</name>
    <dbReference type="NCBI Taxonomy" id="1691987"/>
    <lineage>
        <taxon>Eukaryota</taxon>
        <taxon>Metazoa</taxon>
        <taxon>Chordata</taxon>
        <taxon>Craniata</taxon>
        <taxon>Vertebrata</taxon>
        <taxon>Euteleostomi</taxon>
        <taxon>Actinopterygii</taxon>
        <taxon>Neopterygii</taxon>
        <taxon>Teleostei</taxon>
        <taxon>Ostariophysi</taxon>
        <taxon>Siluriformes</taxon>
        <taxon>Pangasiidae</taxon>
        <taxon>Pangasius</taxon>
    </lineage>
</organism>
<reference evidence="1" key="1">
    <citation type="submission" date="2020-02" db="EMBL/GenBank/DDBJ databases">
        <title>Genome sequencing of the panga catfish, Pangasius djambal.</title>
        <authorList>
            <person name="Wen M."/>
            <person name="Zahm M."/>
            <person name="Roques C."/>
            <person name="Cabau C."/>
            <person name="Klopp C."/>
            <person name="Donnadieu C."/>
            <person name="Jouanno E."/>
            <person name="Avarre J.-C."/>
            <person name="Campet M."/>
            <person name="Ha T."/>
            <person name="Dugue R."/>
            <person name="Lampietro C."/>
            <person name="Louis A."/>
            <person name="Herpin A."/>
            <person name="Echchiki A."/>
            <person name="Berthelot C."/>
            <person name="Parey E."/>
            <person name="Roest-Crollius H."/>
            <person name="Braasch I."/>
            <person name="Postlethwait J.H."/>
            <person name="Bobe J."/>
            <person name="Montfort J."/>
            <person name="Bouchez O."/>
            <person name="Begum T."/>
            <person name="Schartl M."/>
            <person name="Gustiano R."/>
            <person name="Guiguen Y."/>
        </authorList>
    </citation>
    <scope>NUCLEOTIDE SEQUENCE</scope>
    <source>
        <strain evidence="1">Pdj_M5554</strain>
    </source>
</reference>
<sequence>MCPVKEAQHSKQHPGRKWQRPQECWVCPIIHVGFQACPGQYACIPVLDQKSSGRAVAWIGWPKKNRAIPFQLNEAGQSPGSLAVLIDQSIIIPVSFTEVGVFVDAGHSQSGSQVRQGFGVHGVTCPGSHQGNLESGAPSLTGQITDYEQRQEKPIPP</sequence>
<dbReference type="EMBL" id="CM041001">
    <property type="protein sequence ID" value="MCJ8748849.1"/>
    <property type="molecule type" value="Genomic_DNA"/>
</dbReference>
<proteinExistence type="predicted"/>
<dbReference type="Proteomes" id="UP000830395">
    <property type="component" value="Chromosome 27"/>
</dbReference>
<comment type="caution">
    <text evidence="1">The sequence shown here is derived from an EMBL/GenBank/DDBJ whole genome shotgun (WGS) entry which is preliminary data.</text>
</comment>
<feature type="non-terminal residue" evidence="1">
    <location>
        <position position="157"/>
    </location>
</feature>
<evidence type="ECO:0000313" key="2">
    <source>
        <dbReference type="Proteomes" id="UP000830395"/>
    </source>
</evidence>
<keyword evidence="2" id="KW-1185">Reference proteome</keyword>
<gene>
    <name evidence="1" type="ORF">PDJAM_G00169300</name>
</gene>
<protein>
    <submittedName>
        <fullName evidence="1">Uncharacterized protein</fullName>
    </submittedName>
</protein>
<evidence type="ECO:0000313" key="1">
    <source>
        <dbReference type="EMBL" id="MCJ8748849.1"/>
    </source>
</evidence>
<accession>A0ACC5ZLF4</accession>
<name>A0ACC5ZLF4_9TELE</name>